<evidence type="ECO:0000256" key="2">
    <source>
        <dbReference type="ARBA" id="ARBA00023043"/>
    </source>
</evidence>
<dbReference type="STRING" id="930990.A0A067MNV6"/>
<keyword evidence="5" id="KW-1185">Reference proteome</keyword>
<protein>
    <submittedName>
        <fullName evidence="4">Uncharacterized protein</fullName>
    </submittedName>
</protein>
<dbReference type="HOGENOM" id="CLU_1922026_0_0_1"/>
<evidence type="ECO:0000256" key="1">
    <source>
        <dbReference type="ARBA" id="ARBA00022737"/>
    </source>
</evidence>
<name>A0A067MNV6_BOTB1</name>
<reference evidence="5" key="1">
    <citation type="journal article" date="2014" name="Proc. Natl. Acad. Sci. U.S.A.">
        <title>Extensive sampling of basidiomycete genomes demonstrates inadequacy of the white-rot/brown-rot paradigm for wood decay fungi.</title>
        <authorList>
            <person name="Riley R."/>
            <person name="Salamov A.A."/>
            <person name="Brown D.W."/>
            <person name="Nagy L.G."/>
            <person name="Floudas D."/>
            <person name="Held B.W."/>
            <person name="Levasseur A."/>
            <person name="Lombard V."/>
            <person name="Morin E."/>
            <person name="Otillar R."/>
            <person name="Lindquist E.A."/>
            <person name="Sun H."/>
            <person name="LaButti K.M."/>
            <person name="Schmutz J."/>
            <person name="Jabbour D."/>
            <person name="Luo H."/>
            <person name="Baker S.E."/>
            <person name="Pisabarro A.G."/>
            <person name="Walton J.D."/>
            <person name="Blanchette R.A."/>
            <person name="Henrissat B."/>
            <person name="Martin F."/>
            <person name="Cullen D."/>
            <person name="Hibbett D.S."/>
            <person name="Grigoriev I.V."/>
        </authorList>
    </citation>
    <scope>NUCLEOTIDE SEQUENCE [LARGE SCALE GENOMIC DNA]</scope>
    <source>
        <strain evidence="5">FD-172 SS1</strain>
    </source>
</reference>
<feature type="repeat" description="ANK" evidence="3">
    <location>
        <begin position="91"/>
        <end position="117"/>
    </location>
</feature>
<feature type="repeat" description="ANK" evidence="3">
    <location>
        <begin position="20"/>
        <end position="52"/>
    </location>
</feature>
<dbReference type="PANTHER" id="PTHR24201">
    <property type="entry name" value="ANK_REP_REGION DOMAIN-CONTAINING PROTEIN"/>
    <property type="match status" value="1"/>
</dbReference>
<dbReference type="Pfam" id="PF12796">
    <property type="entry name" value="Ank_2"/>
    <property type="match status" value="1"/>
</dbReference>
<dbReference type="Pfam" id="PF00023">
    <property type="entry name" value="Ank"/>
    <property type="match status" value="1"/>
</dbReference>
<dbReference type="InterPro" id="IPR036770">
    <property type="entry name" value="Ankyrin_rpt-contain_sf"/>
</dbReference>
<sequence>PTVLSVLLDGGADPNARDDDGLMSLHYAVQWRPPSVTQLLLKAGANPHSRDNKGCTPLFCATVHDKTGGDWVGQVIALRNAGASMDEPDYKGITPLHHAVSSQSVRTACLLLRLGADPYAGRVYDPVPLRFA</sequence>
<dbReference type="EMBL" id="KL198028">
    <property type="protein sequence ID" value="KDQ16380.1"/>
    <property type="molecule type" value="Genomic_DNA"/>
</dbReference>
<dbReference type="PROSITE" id="PS50088">
    <property type="entry name" value="ANK_REPEAT"/>
    <property type="match status" value="2"/>
</dbReference>
<dbReference type="PROSITE" id="PS50297">
    <property type="entry name" value="ANK_REP_REGION"/>
    <property type="match status" value="2"/>
</dbReference>
<dbReference type="AlphaFoldDB" id="A0A067MNV6"/>
<gene>
    <name evidence="4" type="ORF">BOTBODRAFT_87455</name>
</gene>
<dbReference type="Gene3D" id="1.25.40.20">
    <property type="entry name" value="Ankyrin repeat-containing domain"/>
    <property type="match status" value="2"/>
</dbReference>
<dbReference type="SUPFAM" id="SSF48403">
    <property type="entry name" value="Ankyrin repeat"/>
    <property type="match status" value="1"/>
</dbReference>
<dbReference type="InParanoid" id="A0A067MNV6"/>
<proteinExistence type="predicted"/>
<dbReference type="InterPro" id="IPR050776">
    <property type="entry name" value="Ank_Repeat/CDKN_Inhibitor"/>
</dbReference>
<evidence type="ECO:0000313" key="4">
    <source>
        <dbReference type="EMBL" id="KDQ16380.1"/>
    </source>
</evidence>
<dbReference type="SMART" id="SM00248">
    <property type="entry name" value="ANK"/>
    <property type="match status" value="3"/>
</dbReference>
<keyword evidence="2 3" id="KW-0040">ANK repeat</keyword>
<dbReference type="Proteomes" id="UP000027195">
    <property type="component" value="Unassembled WGS sequence"/>
</dbReference>
<accession>A0A067MNV6</accession>
<keyword evidence="1" id="KW-0677">Repeat</keyword>
<evidence type="ECO:0000256" key="3">
    <source>
        <dbReference type="PROSITE-ProRule" id="PRU00023"/>
    </source>
</evidence>
<dbReference type="OrthoDB" id="7464126at2759"/>
<dbReference type="InterPro" id="IPR002110">
    <property type="entry name" value="Ankyrin_rpt"/>
</dbReference>
<organism evidence="4 5">
    <name type="scientific">Botryobasidium botryosum (strain FD-172 SS1)</name>
    <dbReference type="NCBI Taxonomy" id="930990"/>
    <lineage>
        <taxon>Eukaryota</taxon>
        <taxon>Fungi</taxon>
        <taxon>Dikarya</taxon>
        <taxon>Basidiomycota</taxon>
        <taxon>Agaricomycotina</taxon>
        <taxon>Agaricomycetes</taxon>
        <taxon>Cantharellales</taxon>
        <taxon>Botryobasidiaceae</taxon>
        <taxon>Botryobasidium</taxon>
    </lineage>
</organism>
<evidence type="ECO:0000313" key="5">
    <source>
        <dbReference type="Proteomes" id="UP000027195"/>
    </source>
</evidence>
<feature type="non-terminal residue" evidence="4">
    <location>
        <position position="1"/>
    </location>
</feature>
<feature type="non-terminal residue" evidence="4">
    <location>
        <position position="132"/>
    </location>
</feature>